<keyword evidence="2" id="KW-1003">Cell membrane</keyword>
<feature type="transmembrane region" description="Helical" evidence="6">
    <location>
        <begin position="277"/>
        <end position="299"/>
    </location>
</feature>
<name>A0A3S0MH39_9VIBR</name>
<evidence type="ECO:0000313" key="8">
    <source>
        <dbReference type="EMBL" id="RTZ14462.1"/>
    </source>
</evidence>
<feature type="transmembrane region" description="Helical" evidence="6">
    <location>
        <begin position="12"/>
        <end position="31"/>
    </location>
</feature>
<dbReference type="EMBL" id="RXZH01000008">
    <property type="protein sequence ID" value="RTZ14462.1"/>
    <property type="molecule type" value="Genomic_DNA"/>
</dbReference>
<evidence type="ECO:0000256" key="2">
    <source>
        <dbReference type="ARBA" id="ARBA00022475"/>
    </source>
</evidence>
<dbReference type="Proteomes" id="UP000268973">
    <property type="component" value="Unassembled WGS sequence"/>
</dbReference>
<feature type="transmembrane region" description="Helical" evidence="6">
    <location>
        <begin position="124"/>
        <end position="144"/>
    </location>
</feature>
<comment type="caution">
    <text evidence="8">The sequence shown here is derived from an EMBL/GenBank/DDBJ whole genome shotgun (WGS) entry which is preliminary data.</text>
</comment>
<evidence type="ECO:0000256" key="6">
    <source>
        <dbReference type="SAM" id="Phobius"/>
    </source>
</evidence>
<proteinExistence type="predicted"/>
<evidence type="ECO:0000256" key="3">
    <source>
        <dbReference type="ARBA" id="ARBA00022692"/>
    </source>
</evidence>
<dbReference type="Pfam" id="PF00482">
    <property type="entry name" value="T2SSF"/>
    <property type="match status" value="1"/>
</dbReference>
<keyword evidence="4 6" id="KW-1133">Transmembrane helix</keyword>
<organism evidence="8 9">
    <name type="scientific">Vibrio aquaticus</name>
    <dbReference type="NCBI Taxonomy" id="2496559"/>
    <lineage>
        <taxon>Bacteria</taxon>
        <taxon>Pseudomonadati</taxon>
        <taxon>Pseudomonadota</taxon>
        <taxon>Gammaproteobacteria</taxon>
        <taxon>Vibrionales</taxon>
        <taxon>Vibrionaceae</taxon>
        <taxon>Vibrio</taxon>
    </lineage>
</organism>
<accession>A0A3S0MH39</accession>
<keyword evidence="3 6" id="KW-0812">Transmembrane</keyword>
<reference evidence="8 9" key="1">
    <citation type="submission" date="2018-12" db="EMBL/GenBank/DDBJ databases">
        <title>Vibrio sp. isolated from China Sea.</title>
        <authorList>
            <person name="Li Y."/>
        </authorList>
    </citation>
    <scope>NUCLEOTIDE SEQUENCE [LARGE SCALE GENOMIC DNA]</scope>
    <source>
        <strain evidence="8 9">BEI207</strain>
    </source>
</reference>
<dbReference type="GO" id="GO:0005886">
    <property type="term" value="C:plasma membrane"/>
    <property type="evidence" value="ECO:0007669"/>
    <property type="project" value="UniProtKB-SubCell"/>
</dbReference>
<protein>
    <submittedName>
        <fullName evidence="8">Type II secretion system F family protein</fullName>
    </submittedName>
</protein>
<dbReference type="OrthoDB" id="9810662at2"/>
<keyword evidence="5 6" id="KW-0472">Membrane</keyword>
<feature type="domain" description="Type II secretion system protein GspF" evidence="7">
    <location>
        <begin position="163"/>
        <end position="289"/>
    </location>
</feature>
<keyword evidence="9" id="KW-1185">Reference proteome</keyword>
<comment type="subcellular location">
    <subcellularLocation>
        <location evidence="1">Cell membrane</location>
        <topology evidence="1">Multi-pass membrane protein</topology>
    </subcellularLocation>
</comment>
<dbReference type="PANTHER" id="PTHR35007:SF2">
    <property type="entry name" value="PILUS ASSEMBLE PROTEIN"/>
    <property type="match status" value="1"/>
</dbReference>
<evidence type="ECO:0000259" key="7">
    <source>
        <dbReference type="Pfam" id="PF00482"/>
    </source>
</evidence>
<evidence type="ECO:0000256" key="4">
    <source>
        <dbReference type="ARBA" id="ARBA00022989"/>
    </source>
</evidence>
<evidence type="ECO:0000256" key="1">
    <source>
        <dbReference type="ARBA" id="ARBA00004651"/>
    </source>
</evidence>
<evidence type="ECO:0000256" key="5">
    <source>
        <dbReference type="ARBA" id="ARBA00023136"/>
    </source>
</evidence>
<gene>
    <name evidence="8" type="ORF">EJ063_16235</name>
</gene>
<feature type="transmembrane region" description="Helical" evidence="6">
    <location>
        <begin position="101"/>
        <end position="118"/>
    </location>
</feature>
<evidence type="ECO:0000313" key="9">
    <source>
        <dbReference type="Proteomes" id="UP000268973"/>
    </source>
</evidence>
<dbReference type="AlphaFoldDB" id="A0A3S0MH39"/>
<dbReference type="PANTHER" id="PTHR35007">
    <property type="entry name" value="INTEGRAL MEMBRANE PROTEIN-RELATED"/>
    <property type="match status" value="1"/>
</dbReference>
<dbReference type="RefSeq" id="WP_126575377.1">
    <property type="nucleotide sequence ID" value="NZ_RXZH01000008.1"/>
</dbReference>
<dbReference type="InterPro" id="IPR018076">
    <property type="entry name" value="T2SS_GspF_dom"/>
</dbReference>
<sequence>MSDHYSSTDLELFLAWSGIAFGLFIIVYWLIVKIQHRRRIAALAKHNQFVASKKATKAELSSWLQPVTSILSTSEDEVAVRFSNAGFKNTRYSHLFMPIKYGALVLGELAIGGAFYFFDGKTNHWIAAAGAWAMLAIAGPDIILDSMAKARQRRISKQMPYLIDLMAICVQTGMTIEASMKYLAIEIQGFNKELAEMLDKTNQRARIIGMEKALEELYQKVPSSEMRSFVMTLSQSIQHGSSIYSMLTTLAGDIREVQMLELEEEIGKLAAKMSIPLIVFILIPIVFVIAAPGVMRLMLNV</sequence>